<name>A0ABX5KR37_9BURK</name>
<sequence length="154" mass="17335">MTQADIDAAVELLDGWADSHPSTPLNWSRFTSITGFTRPALSAKESIQAAFVRAKEVQRDVKARSKASPNELERLRGRISELEDQVDTLRAAEEKWLTDWQKVLCNLMEMGINAADVLAPISAAHWLHTEDAIDAFKKERGRGVYQKRGRSDKK</sequence>
<accession>A0ABX5KR37</accession>
<proteinExistence type="predicted"/>
<evidence type="ECO:0000313" key="3">
    <source>
        <dbReference type="Proteomes" id="UP000245712"/>
    </source>
</evidence>
<evidence type="ECO:0000313" key="2">
    <source>
        <dbReference type="EMBL" id="PVX82463.1"/>
    </source>
</evidence>
<gene>
    <name evidence="2" type="ORF">C7402_109317</name>
</gene>
<reference evidence="2 3" key="1">
    <citation type="submission" date="2018-05" db="EMBL/GenBank/DDBJ databases">
        <title>Genomic Encyclopedia of Type Strains, Phase IV (KMG-V): Genome sequencing to study the core and pangenomes of soil and plant-associated prokaryotes.</title>
        <authorList>
            <person name="Whitman W."/>
        </authorList>
    </citation>
    <scope>NUCLEOTIDE SEQUENCE [LARGE SCALE GENOMIC DNA]</scope>
    <source>
        <strain evidence="2 3">SCZa-39</strain>
    </source>
</reference>
<dbReference type="Proteomes" id="UP000245712">
    <property type="component" value="Unassembled WGS sequence"/>
</dbReference>
<keyword evidence="1" id="KW-0175">Coiled coil</keyword>
<protein>
    <submittedName>
        <fullName evidence="2">Uncharacterized protein</fullName>
    </submittedName>
</protein>
<dbReference type="EMBL" id="QEOB01000009">
    <property type="protein sequence ID" value="PVX82463.1"/>
    <property type="molecule type" value="Genomic_DNA"/>
</dbReference>
<evidence type="ECO:0000256" key="1">
    <source>
        <dbReference type="SAM" id="Coils"/>
    </source>
</evidence>
<keyword evidence="3" id="KW-1185">Reference proteome</keyword>
<comment type="caution">
    <text evidence="2">The sequence shown here is derived from an EMBL/GenBank/DDBJ whole genome shotgun (WGS) entry which is preliminary data.</text>
</comment>
<feature type="coiled-coil region" evidence="1">
    <location>
        <begin position="72"/>
        <end position="99"/>
    </location>
</feature>
<organism evidence="2 3">
    <name type="scientific">Paraburkholderia unamae</name>
    <dbReference type="NCBI Taxonomy" id="219649"/>
    <lineage>
        <taxon>Bacteria</taxon>
        <taxon>Pseudomonadati</taxon>
        <taxon>Pseudomonadota</taxon>
        <taxon>Betaproteobacteria</taxon>
        <taxon>Burkholderiales</taxon>
        <taxon>Burkholderiaceae</taxon>
        <taxon>Paraburkholderia</taxon>
    </lineage>
</organism>